<dbReference type="Gene3D" id="3.30.70.260">
    <property type="match status" value="1"/>
</dbReference>
<comment type="caution">
    <text evidence="4">The sequence shown here is derived from an EMBL/GenBank/DDBJ whole genome shotgun (WGS) entry which is preliminary data.</text>
</comment>
<dbReference type="SMART" id="SM00954">
    <property type="entry name" value="RelA_SpoT"/>
    <property type="match status" value="1"/>
</dbReference>
<dbReference type="GO" id="GO:0015969">
    <property type="term" value="P:guanosine tetraphosphate metabolic process"/>
    <property type="evidence" value="ECO:0007669"/>
    <property type="project" value="InterPro"/>
</dbReference>
<evidence type="ECO:0000259" key="2">
    <source>
        <dbReference type="PROSITE" id="PS51671"/>
    </source>
</evidence>
<dbReference type="Pfam" id="PF13291">
    <property type="entry name" value="ACT_4"/>
    <property type="match status" value="1"/>
</dbReference>
<dbReference type="Pfam" id="PF02824">
    <property type="entry name" value="TGS"/>
    <property type="match status" value="1"/>
</dbReference>
<feature type="domain" description="TGS" evidence="3">
    <location>
        <begin position="243"/>
        <end position="304"/>
    </location>
</feature>
<evidence type="ECO:0008006" key="5">
    <source>
        <dbReference type="Google" id="ProtNLM"/>
    </source>
</evidence>
<dbReference type="PROSITE" id="PS51880">
    <property type="entry name" value="TGS"/>
    <property type="match status" value="1"/>
</dbReference>
<protein>
    <recommendedName>
        <fullName evidence="5">TGS domain-containing protein</fullName>
    </recommendedName>
</protein>
<dbReference type="PROSITE" id="PS51671">
    <property type="entry name" value="ACT"/>
    <property type="match status" value="1"/>
</dbReference>
<dbReference type="InterPro" id="IPR002912">
    <property type="entry name" value="ACT_dom"/>
</dbReference>
<dbReference type="PANTHER" id="PTHR21262">
    <property type="entry name" value="GUANOSINE-3',5'-BIS DIPHOSPHATE 3'-PYROPHOSPHOHYDROLASE"/>
    <property type="match status" value="1"/>
</dbReference>
<dbReference type="InterPro" id="IPR043519">
    <property type="entry name" value="NT_sf"/>
</dbReference>
<dbReference type="FunFam" id="3.10.20.30:FF:000002">
    <property type="entry name" value="GTP pyrophosphokinase (RelA/SpoT)"/>
    <property type="match status" value="1"/>
</dbReference>
<dbReference type="SUPFAM" id="SSF55021">
    <property type="entry name" value="ACT-like"/>
    <property type="match status" value="1"/>
</dbReference>
<dbReference type="InterPro" id="IPR004095">
    <property type="entry name" value="TGS"/>
</dbReference>
<dbReference type="InterPro" id="IPR007685">
    <property type="entry name" value="RelA_SpoT"/>
</dbReference>
<dbReference type="CDD" id="cd04876">
    <property type="entry name" value="ACT_RelA-SpoT"/>
    <property type="match status" value="1"/>
</dbReference>
<dbReference type="SUPFAM" id="SSF81271">
    <property type="entry name" value="TGS-like"/>
    <property type="match status" value="1"/>
</dbReference>
<organism evidence="4">
    <name type="scientific">marine sediment metagenome</name>
    <dbReference type="NCBI Taxonomy" id="412755"/>
    <lineage>
        <taxon>unclassified sequences</taxon>
        <taxon>metagenomes</taxon>
        <taxon>ecological metagenomes</taxon>
    </lineage>
</organism>
<comment type="similarity">
    <text evidence="1">Belongs to the RelA/SpoT family.</text>
</comment>
<dbReference type="InterPro" id="IPR004811">
    <property type="entry name" value="RelA/Spo_fam"/>
</dbReference>
<feature type="domain" description="ACT" evidence="2">
    <location>
        <begin position="503"/>
        <end position="578"/>
    </location>
</feature>
<reference evidence="4" key="1">
    <citation type="journal article" date="2014" name="Front. Microbiol.">
        <title>High frequency of phylogenetically diverse reductive dehalogenase-homologous genes in deep subseafloor sedimentary metagenomes.</title>
        <authorList>
            <person name="Kawai M."/>
            <person name="Futagami T."/>
            <person name="Toyoda A."/>
            <person name="Takaki Y."/>
            <person name="Nishi S."/>
            <person name="Hori S."/>
            <person name="Arai W."/>
            <person name="Tsubouchi T."/>
            <person name="Morono Y."/>
            <person name="Uchiyama I."/>
            <person name="Ito T."/>
            <person name="Fujiyama A."/>
            <person name="Inagaki F."/>
            <person name="Takami H."/>
        </authorList>
    </citation>
    <scope>NUCLEOTIDE SEQUENCE</scope>
    <source>
        <strain evidence="4">Expedition CK06-06</strain>
    </source>
</reference>
<evidence type="ECO:0000256" key="1">
    <source>
        <dbReference type="ARBA" id="ARBA00007476"/>
    </source>
</evidence>
<dbReference type="Pfam" id="PF04607">
    <property type="entry name" value="RelA_SpoT"/>
    <property type="match status" value="1"/>
</dbReference>
<dbReference type="Gene3D" id="3.30.460.10">
    <property type="entry name" value="Beta Polymerase, domain 2"/>
    <property type="match status" value="1"/>
</dbReference>
<dbReference type="InterPro" id="IPR012675">
    <property type="entry name" value="Beta-grasp_dom_sf"/>
</dbReference>
<dbReference type="CDD" id="cd05399">
    <property type="entry name" value="NT_Rel-Spo_like"/>
    <property type="match status" value="1"/>
</dbReference>
<dbReference type="Gene3D" id="1.10.3210.10">
    <property type="entry name" value="Hypothetical protein af1432"/>
    <property type="match status" value="1"/>
</dbReference>
<dbReference type="Gene3D" id="3.10.20.30">
    <property type="match status" value="1"/>
</dbReference>
<evidence type="ECO:0000259" key="3">
    <source>
        <dbReference type="PROSITE" id="PS51880"/>
    </source>
</evidence>
<dbReference type="InterPro" id="IPR012676">
    <property type="entry name" value="TGS-like"/>
</dbReference>
<accession>X0Z0D6</accession>
<dbReference type="AlphaFoldDB" id="X0Z0D6"/>
<dbReference type="InterPro" id="IPR033655">
    <property type="entry name" value="TGS_RelA/SpoT"/>
</dbReference>
<dbReference type="GO" id="GO:0005886">
    <property type="term" value="C:plasma membrane"/>
    <property type="evidence" value="ECO:0007669"/>
    <property type="project" value="TreeGrafter"/>
</dbReference>
<dbReference type="Pfam" id="PF19296">
    <property type="entry name" value="RelA_AH_RIS"/>
    <property type="match status" value="1"/>
</dbReference>
<dbReference type="PANTHER" id="PTHR21262:SF31">
    <property type="entry name" value="GTP PYROPHOSPHOKINASE"/>
    <property type="match status" value="1"/>
</dbReference>
<evidence type="ECO:0000313" key="4">
    <source>
        <dbReference type="EMBL" id="GAG62415.1"/>
    </source>
</evidence>
<proteinExistence type="inferred from homology"/>
<dbReference type="SUPFAM" id="SSF109604">
    <property type="entry name" value="HD-domain/PDEase-like"/>
    <property type="match status" value="1"/>
</dbReference>
<name>X0Z0D6_9ZZZZ</name>
<dbReference type="InterPro" id="IPR045865">
    <property type="entry name" value="ACT-like_dom_sf"/>
</dbReference>
<dbReference type="SUPFAM" id="SSF81301">
    <property type="entry name" value="Nucleotidyltransferase"/>
    <property type="match status" value="1"/>
</dbReference>
<dbReference type="EMBL" id="BART01000044">
    <property type="protein sequence ID" value="GAG62415.1"/>
    <property type="molecule type" value="Genomic_DNA"/>
</dbReference>
<dbReference type="CDD" id="cd01668">
    <property type="entry name" value="TGS_RSH"/>
    <property type="match status" value="1"/>
</dbReference>
<dbReference type="NCBIfam" id="TIGR00691">
    <property type="entry name" value="spoT_relA"/>
    <property type="match status" value="1"/>
</dbReference>
<sequence>MRTLSALSLERQKIKAKETIDIFIPLAHRLGISQVQRELEDLSFKYLYPKKFTEIVSMVKQRQKSREDQINLTVKILKDKLKSFGIAAEIIGRAKNFYSVFMKITKRGVNFDEIYDLTAVRVIVNDLKDCYGALGIVHSLWKPIPGTFNDYIANPKFNLYQSLHTSVIGPDGKPIEIQVRTWSMHRTAEYGIAAHWKYKKKTVKEDKEFDERMSWLREMLQWQKELSDPKDFMESLKLDLFHDEVFVFTPKGDVVRLPLGSTPIDFAYHVHTDIGHRCIGAMVNNRMVPLERLLKSGDIIEILTSKTAGKPSRDWLNVVRTVRAKGKIKQWFRKQEREEDKTVGKELLSKALRKHGLSLHAVDQDILLKIAQNLGFDNIDGLFTQIGAKKVSYIQVSTKIINAIKKSIEPEQDRLKTEEIVQEARERKYTSSVVVSGMNDLVVNLSHCCNPVPGDDIIGYITRGRGISVHRKDCINIKFLSKDSERFIEVIWDLTKPSLFKVEIGIDAIDRINLLRDVTEVISNYNLNIINIAVRKKVEKDITIILTLEIGDVILLNKLLEDLKNIDSIYDSYRVVPGMER</sequence>
<dbReference type="InterPro" id="IPR045600">
    <property type="entry name" value="RelA/SpoT_AH_RIS"/>
</dbReference>
<dbReference type="FunFam" id="3.30.460.10:FF:000001">
    <property type="entry name" value="GTP pyrophosphokinase RelA"/>
    <property type="match status" value="1"/>
</dbReference>
<gene>
    <name evidence="4" type="ORF">S01H4_00346</name>
</gene>